<dbReference type="PANTHER" id="PTHR13318">
    <property type="entry name" value="PARTNER OF PAIRED, ISOFORM B-RELATED"/>
    <property type="match status" value="1"/>
</dbReference>
<comment type="caution">
    <text evidence="2">The sequence shown here is derived from an EMBL/GenBank/DDBJ whole genome shotgun (WGS) entry which is preliminary data.</text>
</comment>
<dbReference type="SUPFAM" id="SSF52047">
    <property type="entry name" value="RNI-like"/>
    <property type="match status" value="1"/>
</dbReference>
<dbReference type="OrthoDB" id="10257471at2759"/>
<dbReference type="Pfam" id="PF25372">
    <property type="entry name" value="DUF7885"/>
    <property type="match status" value="1"/>
</dbReference>
<evidence type="ECO:0000313" key="2">
    <source>
        <dbReference type="EMBL" id="KAJ7393827.1"/>
    </source>
</evidence>
<organism evidence="2 3">
    <name type="scientific">Desmophyllum pertusum</name>
    <dbReference type="NCBI Taxonomy" id="174260"/>
    <lineage>
        <taxon>Eukaryota</taxon>
        <taxon>Metazoa</taxon>
        <taxon>Cnidaria</taxon>
        <taxon>Anthozoa</taxon>
        <taxon>Hexacorallia</taxon>
        <taxon>Scleractinia</taxon>
        <taxon>Caryophylliina</taxon>
        <taxon>Caryophylliidae</taxon>
        <taxon>Desmophyllum</taxon>
    </lineage>
</organism>
<dbReference type="Gene3D" id="3.80.10.10">
    <property type="entry name" value="Ribonuclease Inhibitor"/>
    <property type="match status" value="2"/>
</dbReference>
<dbReference type="InterPro" id="IPR057207">
    <property type="entry name" value="FBXL15_LRR"/>
</dbReference>
<dbReference type="EMBL" id="MU825397">
    <property type="protein sequence ID" value="KAJ7393827.1"/>
    <property type="molecule type" value="Genomic_DNA"/>
</dbReference>
<dbReference type="GO" id="GO:0031146">
    <property type="term" value="P:SCF-dependent proteasomal ubiquitin-dependent protein catabolic process"/>
    <property type="evidence" value="ECO:0007669"/>
    <property type="project" value="TreeGrafter"/>
</dbReference>
<dbReference type="Proteomes" id="UP001163046">
    <property type="component" value="Unassembled WGS sequence"/>
</dbReference>
<dbReference type="InterPro" id="IPR032675">
    <property type="entry name" value="LRR_dom_sf"/>
</dbReference>
<dbReference type="AlphaFoldDB" id="A0A9X0A5N1"/>
<evidence type="ECO:0000313" key="3">
    <source>
        <dbReference type="Proteomes" id="UP001163046"/>
    </source>
</evidence>
<reference evidence="2" key="1">
    <citation type="submission" date="2023-01" db="EMBL/GenBank/DDBJ databases">
        <title>Genome assembly of the deep-sea coral Lophelia pertusa.</title>
        <authorList>
            <person name="Herrera S."/>
            <person name="Cordes E."/>
        </authorList>
    </citation>
    <scope>NUCLEOTIDE SEQUENCE</scope>
    <source>
        <strain evidence="2">USNM1676648</strain>
        <tissue evidence="2">Polyp</tissue>
    </source>
</reference>
<dbReference type="SMART" id="SM00367">
    <property type="entry name" value="LRR_CC"/>
    <property type="match status" value="7"/>
</dbReference>
<protein>
    <recommendedName>
        <fullName evidence="1">F-box/LRR-repeat protein 15-like leucin rich repeat domain-containing protein</fullName>
    </recommendedName>
</protein>
<evidence type="ECO:0000259" key="1">
    <source>
        <dbReference type="Pfam" id="PF25372"/>
    </source>
</evidence>
<feature type="domain" description="F-box/LRR-repeat protein 15-like leucin rich repeat" evidence="1">
    <location>
        <begin position="35"/>
        <end position="132"/>
    </location>
</feature>
<name>A0A9X0A5N1_9CNID</name>
<gene>
    <name evidence="2" type="ORF">OS493_003493</name>
</gene>
<dbReference type="GO" id="GO:0019005">
    <property type="term" value="C:SCF ubiquitin ligase complex"/>
    <property type="evidence" value="ECO:0007669"/>
    <property type="project" value="TreeGrafter"/>
</dbReference>
<keyword evidence="3" id="KW-1185">Reference proteome</keyword>
<dbReference type="InterPro" id="IPR006553">
    <property type="entry name" value="Leu-rich_rpt_Cys-con_subtyp"/>
</dbReference>
<proteinExistence type="predicted"/>
<accession>A0A9X0A5N1</accession>
<sequence>MFEDFLPGQQVFEEFALSWSDLDDGMLTYLLKNEHELESLSLVDCEKLSNLSLSCIPVHCPKLTSFDLKGMCYVTDHGLMPLTRSNHLQSLSLAEADITDCTLESIAKGCGAKLKVLDVSWCEDITDQGMSVVAECCRSLQHLGLRQCAASRLTLNALTDSCHLVSSLNIAGIKDLTDAALGSLAENMPFLREIDASWNSCLSDTGINALLQYCNKLKKVVLCGLKLITSQPFVGIIGDLNRWRLLEELWRYNRTLQSSSTPQRKFALKSCNSETAKSLGDEIPFRSMSYAPSLRHMELHYSDKVNDDHLAAIVAVCRGTLFIEDYYCQPVEPKWIFRSV</sequence>